<proteinExistence type="predicted"/>
<reference evidence="1" key="1">
    <citation type="journal article" date="2020" name="Nature">
        <title>Giant virus diversity and host interactions through global metagenomics.</title>
        <authorList>
            <person name="Schulz F."/>
            <person name="Roux S."/>
            <person name="Paez-Espino D."/>
            <person name="Jungbluth S."/>
            <person name="Walsh D.A."/>
            <person name="Denef V.J."/>
            <person name="McMahon K.D."/>
            <person name="Konstantinidis K.T."/>
            <person name="Eloe-Fadrosh E.A."/>
            <person name="Kyrpides N.C."/>
            <person name="Woyke T."/>
        </authorList>
    </citation>
    <scope>NUCLEOTIDE SEQUENCE</scope>
    <source>
        <strain evidence="1">GVMAG-M-3300025860-20</strain>
    </source>
</reference>
<evidence type="ECO:0000313" key="1">
    <source>
        <dbReference type="EMBL" id="QHU00998.1"/>
    </source>
</evidence>
<protein>
    <submittedName>
        <fullName evidence="1">Uncharacterized protein</fullName>
    </submittedName>
</protein>
<organism evidence="1">
    <name type="scientific">viral metagenome</name>
    <dbReference type="NCBI Taxonomy" id="1070528"/>
    <lineage>
        <taxon>unclassified sequences</taxon>
        <taxon>metagenomes</taxon>
        <taxon>organismal metagenomes</taxon>
    </lineage>
</organism>
<dbReference type="EMBL" id="MN740333">
    <property type="protein sequence ID" value="QHU00998.1"/>
    <property type="molecule type" value="Genomic_DNA"/>
</dbReference>
<accession>A0A6C0JAP0</accession>
<dbReference type="AlphaFoldDB" id="A0A6C0JAP0"/>
<name>A0A6C0JAP0_9ZZZZ</name>
<sequence length="46" mass="5230">MCATKEIKHKNITTVSLTRVLDSTDHRDYIERVEPSSRGGQKMALI</sequence>